<dbReference type="InterPro" id="IPR020904">
    <property type="entry name" value="Sc_DH/Rdtase_CS"/>
</dbReference>
<dbReference type="EMBL" id="JACFXU010000014">
    <property type="protein sequence ID" value="MBA6413387.1"/>
    <property type="molecule type" value="Genomic_DNA"/>
</dbReference>
<reference evidence="2 3" key="1">
    <citation type="submission" date="2020-07" db="EMBL/GenBank/DDBJ databases">
        <title>Halieaceae bacterium, F7430, whole genome shotgun sequencing project.</title>
        <authorList>
            <person name="Jiang S."/>
            <person name="Liu Z.W."/>
            <person name="Du Z.J."/>
        </authorList>
    </citation>
    <scope>NUCLEOTIDE SEQUENCE [LARGE SCALE GENOMIC DNA]</scope>
    <source>
        <strain evidence="2 3">F7430</strain>
    </source>
</reference>
<organism evidence="2 3">
    <name type="scientific">Sediminihaliea albiluteola</name>
    <dbReference type="NCBI Taxonomy" id="2758564"/>
    <lineage>
        <taxon>Bacteria</taxon>
        <taxon>Pseudomonadati</taxon>
        <taxon>Pseudomonadota</taxon>
        <taxon>Gammaproteobacteria</taxon>
        <taxon>Cellvibrionales</taxon>
        <taxon>Halieaceae</taxon>
        <taxon>Sediminihaliea</taxon>
    </lineage>
</organism>
<gene>
    <name evidence="2" type="ORF">H2508_09720</name>
</gene>
<dbReference type="InterPro" id="IPR036291">
    <property type="entry name" value="NAD(P)-bd_dom_sf"/>
</dbReference>
<evidence type="ECO:0000313" key="2">
    <source>
        <dbReference type="EMBL" id="MBA6413387.1"/>
    </source>
</evidence>
<protein>
    <submittedName>
        <fullName evidence="2">SDR family oxidoreductase</fullName>
    </submittedName>
</protein>
<dbReference type="PANTHER" id="PTHR42760">
    <property type="entry name" value="SHORT-CHAIN DEHYDROGENASES/REDUCTASES FAMILY MEMBER"/>
    <property type="match status" value="1"/>
</dbReference>
<accession>A0A7W2TWU3</accession>
<dbReference type="Proteomes" id="UP000539350">
    <property type="component" value="Unassembled WGS sequence"/>
</dbReference>
<keyword evidence="3" id="KW-1185">Reference proteome</keyword>
<dbReference type="PANTHER" id="PTHR42760:SF132">
    <property type="entry name" value="SHORT-CHAIN DEHYDROGENASE_REDUCTASE FAMILY PROTEIN"/>
    <property type="match status" value="1"/>
</dbReference>
<evidence type="ECO:0000256" key="1">
    <source>
        <dbReference type="ARBA" id="ARBA00006484"/>
    </source>
</evidence>
<dbReference type="Gene3D" id="3.40.50.720">
    <property type="entry name" value="NAD(P)-binding Rossmann-like Domain"/>
    <property type="match status" value="1"/>
</dbReference>
<sequence length="256" mass="26279">MTTDITPSNIHYDYSGAAVLVTGGTSGIGAAIAEAFQASGAEVTITGTRSTASDYELDLSKYQYLQLDVENTESIDSVANALPRLDILVNNGGVALPSLGLDESDPDVFQRAVQMHLVSAHRMAERCKDKLAKSALPGGASVIGIASMSSFFGMEIVPGYGSAKTGLVGMTRALAVAWGKHNIRVNAVAAGLTASRMTAATVANAEWSAPTLARTPAGRLGEPTDIAAPVLFLSSAGASWITGQTLAVDGGYTISG</sequence>
<comment type="similarity">
    <text evidence="1">Belongs to the short-chain dehydrogenases/reductases (SDR) family.</text>
</comment>
<dbReference type="RefSeq" id="WP_182172512.1">
    <property type="nucleotide sequence ID" value="NZ_JACFXU010000014.1"/>
</dbReference>
<evidence type="ECO:0000313" key="3">
    <source>
        <dbReference type="Proteomes" id="UP000539350"/>
    </source>
</evidence>
<proteinExistence type="inferred from homology"/>
<dbReference type="FunFam" id="3.40.50.720:FF:000084">
    <property type="entry name" value="Short-chain dehydrogenase reductase"/>
    <property type="match status" value="1"/>
</dbReference>
<dbReference type="PRINTS" id="PR00080">
    <property type="entry name" value="SDRFAMILY"/>
</dbReference>
<name>A0A7W2TWU3_9GAMM</name>
<dbReference type="InterPro" id="IPR002347">
    <property type="entry name" value="SDR_fam"/>
</dbReference>
<dbReference type="PRINTS" id="PR00081">
    <property type="entry name" value="GDHRDH"/>
</dbReference>
<dbReference type="Pfam" id="PF13561">
    <property type="entry name" value="adh_short_C2"/>
    <property type="match status" value="1"/>
</dbReference>
<dbReference type="GO" id="GO:0016616">
    <property type="term" value="F:oxidoreductase activity, acting on the CH-OH group of donors, NAD or NADP as acceptor"/>
    <property type="evidence" value="ECO:0007669"/>
    <property type="project" value="TreeGrafter"/>
</dbReference>
<dbReference type="SUPFAM" id="SSF51735">
    <property type="entry name" value="NAD(P)-binding Rossmann-fold domains"/>
    <property type="match status" value="1"/>
</dbReference>
<dbReference type="AlphaFoldDB" id="A0A7W2TWU3"/>
<comment type="caution">
    <text evidence="2">The sequence shown here is derived from an EMBL/GenBank/DDBJ whole genome shotgun (WGS) entry which is preliminary data.</text>
</comment>
<dbReference type="PROSITE" id="PS00061">
    <property type="entry name" value="ADH_SHORT"/>
    <property type="match status" value="1"/>
</dbReference>